<evidence type="ECO:0000313" key="1">
    <source>
        <dbReference type="EMBL" id="DAD83710.1"/>
    </source>
</evidence>
<sequence>MNIQEEPKNIKHDIDDALLHSEELNSVEKIMNLAVYELADATEKYNNSHIERIILQGLAVDIRKLLDKAPKTESLVQTEKNFSRLENIIFKLTANHKEK</sequence>
<reference evidence="1" key="1">
    <citation type="journal article" date="2021" name="Proc. Natl. Acad. Sci. U.S.A.">
        <title>A Catalog of Tens of Thousands of Viruses from Human Metagenomes Reveals Hidden Associations with Chronic Diseases.</title>
        <authorList>
            <person name="Tisza M.J."/>
            <person name="Buck C.B."/>
        </authorList>
    </citation>
    <scope>NUCLEOTIDE SEQUENCE</scope>
    <source>
        <strain evidence="1">CtPSW2</strain>
    </source>
</reference>
<organism evidence="1">
    <name type="scientific">Myoviridae sp. ctPSW2</name>
    <dbReference type="NCBI Taxonomy" id="2826648"/>
    <lineage>
        <taxon>Viruses</taxon>
        <taxon>Duplodnaviria</taxon>
        <taxon>Heunggongvirae</taxon>
        <taxon>Uroviricota</taxon>
        <taxon>Caudoviricetes</taxon>
    </lineage>
</organism>
<accession>A0A8S5MN59</accession>
<name>A0A8S5MN59_9CAUD</name>
<dbReference type="EMBL" id="BK014940">
    <property type="protein sequence ID" value="DAD83710.1"/>
    <property type="molecule type" value="Genomic_DNA"/>
</dbReference>
<protein>
    <submittedName>
        <fullName evidence="1">Uncharacterized protein</fullName>
    </submittedName>
</protein>
<proteinExistence type="predicted"/>